<dbReference type="Pfam" id="PF00239">
    <property type="entry name" value="Resolvase"/>
    <property type="match status" value="1"/>
</dbReference>
<proteinExistence type="predicted"/>
<dbReference type="SMART" id="SM00857">
    <property type="entry name" value="Resolvase"/>
    <property type="match status" value="1"/>
</dbReference>
<organism evidence="6 7">
    <name type="scientific">Nitratireductor kimnyeongensis</name>
    <dbReference type="NCBI Taxonomy" id="430679"/>
    <lineage>
        <taxon>Bacteria</taxon>
        <taxon>Pseudomonadati</taxon>
        <taxon>Pseudomonadota</taxon>
        <taxon>Alphaproteobacteria</taxon>
        <taxon>Hyphomicrobiales</taxon>
        <taxon>Phyllobacteriaceae</taxon>
        <taxon>Nitratireductor</taxon>
    </lineage>
</organism>
<reference evidence="7" key="1">
    <citation type="journal article" date="2019" name="Int. J. Syst. Evol. Microbiol.">
        <title>The Global Catalogue of Microorganisms (GCM) 10K type strain sequencing project: providing services to taxonomists for standard genome sequencing and annotation.</title>
        <authorList>
            <consortium name="The Broad Institute Genomics Platform"/>
            <consortium name="The Broad Institute Genome Sequencing Center for Infectious Disease"/>
            <person name="Wu L."/>
            <person name="Ma J."/>
        </authorList>
    </citation>
    <scope>NUCLEOTIDE SEQUENCE [LARGE SCALE GENOMIC DNA]</scope>
    <source>
        <strain evidence="7">JCM 3366</strain>
    </source>
</reference>
<dbReference type="SUPFAM" id="SSF53041">
    <property type="entry name" value="Resolvase-like"/>
    <property type="match status" value="1"/>
</dbReference>
<feature type="domain" description="Resolvase/invertase-type recombinase catalytic" evidence="4">
    <location>
        <begin position="10"/>
        <end position="170"/>
    </location>
</feature>
<protein>
    <submittedName>
        <fullName evidence="6">Recombinase family protein</fullName>
    </submittedName>
</protein>
<evidence type="ECO:0000259" key="4">
    <source>
        <dbReference type="PROSITE" id="PS51736"/>
    </source>
</evidence>
<dbReference type="PANTHER" id="PTHR30461">
    <property type="entry name" value="DNA-INVERTASE FROM LAMBDOID PROPHAGE"/>
    <property type="match status" value="1"/>
</dbReference>
<accession>A0ABW0TB52</accession>
<sequence length="518" mass="57649">MKNTKNFAPKAYSYVRFSTPEQARGDSKRRQIEKATEYAARHGLDLVDDEYMDLGVSAYRGRNREEGALADFLLAVKDGVIERGSYLLVESMDRISREKPRKAVRLLEDICEAGIVLVTLADGKAYSIDTLDNDPMAFMWAFMVATRANEESEIKSQRVREAWRRKRQRASEEGAALTARVPAWLRLSEDGRSFIPIEDRVEVIKRIFAAADRGEGQHTIAASLNGQGVDTFGNGKRKAAFWHRSYIAKILRNTAVIGTLTPHTSRETGGKRTRDALEPIPNYYPKIIPTALFERVNSRRRGGNTPRMRGEQGQVSNILAGLAKCPKCGSTMTRVNKGRSGGTPSLVCTSAKAGAGCTYHAVKLSLVESAIRRAGNTQFVFEVPSGDPLIDERLNMLNREFDGVGAAINNLLEEIEEGGSSPALRRRLEELEATQMQLQDELSNLEEQASKTSGKAVDRVVGKLQKALTNQKNSITEMNTALRDAMMNCVVDYRVGCLVFHWKHSQETTEVPFDFPLE</sequence>
<dbReference type="InterPro" id="IPR036162">
    <property type="entry name" value="Resolvase-like_N_sf"/>
</dbReference>
<evidence type="ECO:0000256" key="1">
    <source>
        <dbReference type="ARBA" id="ARBA00023125"/>
    </source>
</evidence>
<dbReference type="PANTHER" id="PTHR30461:SF2">
    <property type="entry name" value="SERINE RECOMBINASE PINE-RELATED"/>
    <property type="match status" value="1"/>
</dbReference>
<dbReference type="Gene3D" id="3.40.50.1390">
    <property type="entry name" value="Resolvase, N-terminal catalytic domain"/>
    <property type="match status" value="1"/>
</dbReference>
<dbReference type="PROSITE" id="PS51736">
    <property type="entry name" value="RECOMBINASES_3"/>
    <property type="match status" value="1"/>
</dbReference>
<dbReference type="Pfam" id="PF13408">
    <property type="entry name" value="Zn_ribbon_recom"/>
    <property type="match status" value="1"/>
</dbReference>
<dbReference type="InterPro" id="IPR025827">
    <property type="entry name" value="Zn_ribbon_recom_dom"/>
</dbReference>
<evidence type="ECO:0000313" key="7">
    <source>
        <dbReference type="Proteomes" id="UP001596107"/>
    </source>
</evidence>
<dbReference type="InterPro" id="IPR050639">
    <property type="entry name" value="SSR_resolvase"/>
</dbReference>
<evidence type="ECO:0000256" key="2">
    <source>
        <dbReference type="ARBA" id="ARBA00023172"/>
    </source>
</evidence>
<dbReference type="EMBL" id="JBHSNB010000004">
    <property type="protein sequence ID" value="MFC5586652.1"/>
    <property type="molecule type" value="Genomic_DNA"/>
</dbReference>
<gene>
    <name evidence="6" type="ORF">ACFPOD_16170</name>
</gene>
<feature type="domain" description="Recombinase" evidence="5">
    <location>
        <begin position="183"/>
        <end position="307"/>
    </location>
</feature>
<dbReference type="Gene3D" id="3.90.1750.20">
    <property type="entry name" value="Putative Large Serine Recombinase, Chain B, Domain 2"/>
    <property type="match status" value="1"/>
</dbReference>
<dbReference type="RefSeq" id="WP_223022259.1">
    <property type="nucleotide sequence ID" value="NZ_CP078143.1"/>
</dbReference>
<evidence type="ECO:0000256" key="3">
    <source>
        <dbReference type="SAM" id="Coils"/>
    </source>
</evidence>
<dbReference type="Proteomes" id="UP001596107">
    <property type="component" value="Unassembled WGS sequence"/>
</dbReference>
<dbReference type="Pfam" id="PF07508">
    <property type="entry name" value="Recombinase"/>
    <property type="match status" value="1"/>
</dbReference>
<dbReference type="InterPro" id="IPR011109">
    <property type="entry name" value="DNA_bind_recombinase_dom"/>
</dbReference>
<feature type="coiled-coil region" evidence="3">
    <location>
        <begin position="421"/>
        <end position="455"/>
    </location>
</feature>
<dbReference type="InterPro" id="IPR038109">
    <property type="entry name" value="DNA_bind_recomb_sf"/>
</dbReference>
<keyword evidence="2" id="KW-0233">DNA recombination</keyword>
<evidence type="ECO:0000313" key="6">
    <source>
        <dbReference type="EMBL" id="MFC5586652.1"/>
    </source>
</evidence>
<dbReference type="CDD" id="cd00338">
    <property type="entry name" value="Ser_Recombinase"/>
    <property type="match status" value="1"/>
</dbReference>
<dbReference type="PROSITE" id="PS51737">
    <property type="entry name" value="RECOMBINASE_DNA_BIND"/>
    <property type="match status" value="1"/>
</dbReference>
<evidence type="ECO:0000259" key="5">
    <source>
        <dbReference type="PROSITE" id="PS51737"/>
    </source>
</evidence>
<keyword evidence="7" id="KW-1185">Reference proteome</keyword>
<dbReference type="InterPro" id="IPR006119">
    <property type="entry name" value="Resolv_N"/>
</dbReference>
<comment type="caution">
    <text evidence="6">The sequence shown here is derived from an EMBL/GenBank/DDBJ whole genome shotgun (WGS) entry which is preliminary data.</text>
</comment>
<keyword evidence="3" id="KW-0175">Coiled coil</keyword>
<name>A0ABW0TB52_9HYPH</name>
<keyword evidence="1" id="KW-0238">DNA-binding</keyword>